<dbReference type="Proteomes" id="UP000016714">
    <property type="component" value="Chromosome 1"/>
</dbReference>
<organism evidence="3 4">
    <name type="scientific">Vibrio alginolyticus (strain ATCC 17749 / DSM 2171 / NBRC 15630 / NCIMB 1903 / NCTC 12160 / XII-53)</name>
    <dbReference type="NCBI Taxonomy" id="1219076"/>
    <lineage>
        <taxon>Bacteria</taxon>
        <taxon>Pseudomonadati</taxon>
        <taxon>Pseudomonadota</taxon>
        <taxon>Gammaproteobacteria</taxon>
        <taxon>Vibrionales</taxon>
        <taxon>Vibrionaceae</taxon>
        <taxon>Vibrio</taxon>
    </lineage>
</organism>
<evidence type="ECO:0000313" key="4">
    <source>
        <dbReference type="Proteomes" id="UP000016714"/>
    </source>
</evidence>
<feature type="compositionally biased region" description="Low complexity" evidence="2">
    <location>
        <begin position="380"/>
        <end position="391"/>
    </location>
</feature>
<feature type="compositionally biased region" description="Polar residues" evidence="2">
    <location>
        <begin position="108"/>
        <end position="122"/>
    </location>
</feature>
<reference evidence="3 4" key="1">
    <citation type="journal article" date="2015" name="Genome Announc.">
        <title>Complete genome sequence of Vibrio alginolyticus ATCC 17749.</title>
        <authorList>
            <person name="Liu X.F."/>
            <person name="Cao Y."/>
            <person name="Zhang H.L."/>
            <person name="Chen Y.J."/>
            <person name="Hu C.J."/>
        </authorList>
    </citation>
    <scope>NUCLEOTIDE SEQUENCE [LARGE SCALE GENOMIC DNA]</scope>
    <source>
        <strain evidence="4">ATCC 17749 / DSM 2171 / NBRC 15630 / NCIMB 1903 / NCTC 12160 / XII-53</strain>
    </source>
</reference>
<feature type="compositionally biased region" description="Polar residues" evidence="2">
    <location>
        <begin position="151"/>
        <end position="160"/>
    </location>
</feature>
<feature type="compositionally biased region" description="Polar residues" evidence="2">
    <location>
        <begin position="130"/>
        <end position="142"/>
    </location>
</feature>
<gene>
    <name evidence="3" type="ORF">N646_2029</name>
</gene>
<dbReference type="EMBL" id="CP006718">
    <property type="protein sequence ID" value="AGV17848.1"/>
    <property type="molecule type" value="Genomic_DNA"/>
</dbReference>
<feature type="compositionally biased region" description="Basic and acidic residues" evidence="2">
    <location>
        <begin position="78"/>
        <end position="90"/>
    </location>
</feature>
<feature type="region of interest" description="Disordered" evidence="2">
    <location>
        <begin position="60"/>
        <end position="172"/>
    </location>
</feature>
<name>A0A2I3CC31_VIBAX</name>
<dbReference type="HOGENOM" id="CLU_335526_0_0_6"/>
<feature type="compositionally biased region" description="Low complexity" evidence="2">
    <location>
        <begin position="360"/>
        <end position="371"/>
    </location>
</feature>
<accession>A0A2I3CC31</accession>
<sequence length="850" mass="96559">MGKLSIPSRNVNQFVYDFSRYNYSNDKEETTTIERVKRITQNDRSDDGIKEIQLELLWNELTKEKRQKPARPTQRTNNNDKHKNKSEQKKEHRAQRKKDADARKLQKKANNLDRSTSRTPKTFQRKPESAQKSMNSWSNAPSWSEVKKRSPQNLDPTVKTSPIDKLPNGPENRLKQSISLLSVTDKLLSELQAELAIYQLQCVWNWSDGSRKLVLRQTGTSLPYETIQGKDDKEKLEILKRAYRLFTFKSNYTGEQEQRVSLEKLVNFMWSTQILRYSRDKKVSLPKSIKKKSFAFTSTTSLLHKQLSWKNLSALEKANLIIMIRSRIGFAKTKEPLEAALVQPDIYEQLLKERPELAPSLLSSDNQSQSDKTAKPTKETSSSTANQQTSNVGDPNNALSTDDELQSKAPYGPHGQAKSLELPSNTVLKTSDSSIDKTSVKANAEINATKTVQSTFRWPSTIANEADGSLPESQWPQMGMLKAVGYTVGVSGLAVSSRLKLLKNIYCEELPYVDSKAYVAEWGSPETATRLKKMAETLAALARNAKRKSANMEVAIRDWEHDLTWLKDQYYLKHKYSWVWPTSTNQDEKPHVKIIKKEPVKLYRSSREFLTEQYTNKAGELCCQVCQSALPFKLTNGEYFWEETSISKQLDSSPFSDLVLCPNHRAMYEHANESEAQLIEQITAGKVKELSLKLAGKSEKLFITSDHLKQLLPAVIKLQSEVSPYSQVSKGLMNVRNLYLYESDGYWHLTSKKRAILISRPSKNEVIEWLEGFDKLRNFSQPSNVKEQEPPAKKIKVKPLAKGPSAIRFGTTKKVTQTSSYKTGYKLCSVCNGDGGVNGGCWKCEGSGWM</sequence>
<evidence type="ECO:0000256" key="2">
    <source>
        <dbReference type="SAM" id="MobiDB-lite"/>
    </source>
</evidence>
<proteinExistence type="predicted"/>
<feature type="region of interest" description="Disordered" evidence="2">
    <location>
        <begin position="359"/>
        <end position="425"/>
    </location>
</feature>
<protein>
    <submittedName>
        <fullName evidence="3">Uncharacterized protein</fullName>
    </submittedName>
</protein>
<dbReference type="KEGG" id="vag:N646_2029"/>
<feature type="coiled-coil region" evidence="1">
    <location>
        <begin position="531"/>
        <end position="562"/>
    </location>
</feature>
<evidence type="ECO:0000256" key="1">
    <source>
        <dbReference type="SAM" id="Coils"/>
    </source>
</evidence>
<keyword evidence="1" id="KW-0175">Coiled coil</keyword>
<evidence type="ECO:0000313" key="3">
    <source>
        <dbReference type="EMBL" id="AGV17848.1"/>
    </source>
</evidence>
<dbReference type="AlphaFoldDB" id="A0A2I3CC31"/>
<dbReference type="RefSeq" id="WP_017821284.1">
    <property type="nucleotide sequence ID" value="NC_022349.1"/>
</dbReference>